<evidence type="ECO:0000313" key="3">
    <source>
        <dbReference type="Proteomes" id="UP000015104"/>
    </source>
</evidence>
<feature type="transmembrane region" description="Helical" evidence="1">
    <location>
        <begin position="176"/>
        <end position="201"/>
    </location>
</feature>
<feature type="transmembrane region" description="Helical" evidence="1">
    <location>
        <begin position="78"/>
        <end position="97"/>
    </location>
</feature>
<feature type="transmembrane region" description="Helical" evidence="1">
    <location>
        <begin position="409"/>
        <end position="433"/>
    </location>
</feature>
<feature type="transmembrane region" description="Helical" evidence="1">
    <location>
        <begin position="238"/>
        <end position="255"/>
    </location>
</feature>
<evidence type="ECO:0000313" key="2">
    <source>
        <dbReference type="EnsemblMetazoa" id="tetur19g01600.1"/>
    </source>
</evidence>
<feature type="transmembrane region" description="Helical" evidence="1">
    <location>
        <begin position="117"/>
        <end position="139"/>
    </location>
</feature>
<sequence length="435" mass="50734">MKQKFVKSRPAIFFLKLIKFIHQIVVHRFYGYDFKQLSIESTEALEHRFKFYFALTNGFDQNIDKIIEMEQKINFGTWLIRFGYLVSMLRAIAIINIHDETAIYFGDSAYGSNDRDYLWIVIIVGVTVMVMCHEIVLIVEKKGGFVGEPSRIKVLLKNGFSHFPFVKPRQKDFCRFFYLLSAFHNIALTMLVPYIVILYNYELCICIYNYFSLKTIICEIVWTLTLTPLVIYLAVQELCYGSLFYIYVGVFYFHMNSLKNATSWLLESIDKPQNTDIKFIAKNALLLFNKMDSYSSKVRSLVLYFYTGVAFQSLWFIHFSIIVGNHSVVMDILIALLGIFIILYNLIISLFSAQLNNKVRSLYSMWHKIYCKSKSNAIMKLKMIEILNRITLSSTGVQIGDFGLITNQFVLVFFLEFVSTIMMFKVNFGSFFAKQ</sequence>
<feature type="transmembrane region" description="Helical" evidence="1">
    <location>
        <begin position="301"/>
        <end position="321"/>
    </location>
</feature>
<proteinExistence type="predicted"/>
<protein>
    <recommendedName>
        <fullName evidence="4">Gustatory receptor</fullName>
    </recommendedName>
</protein>
<reference evidence="3" key="1">
    <citation type="submission" date="2011-08" db="EMBL/GenBank/DDBJ databases">
        <authorList>
            <person name="Rombauts S."/>
        </authorList>
    </citation>
    <scope>NUCLEOTIDE SEQUENCE</scope>
    <source>
        <strain evidence="3">London</strain>
    </source>
</reference>
<evidence type="ECO:0000256" key="1">
    <source>
        <dbReference type="SAM" id="Phobius"/>
    </source>
</evidence>
<keyword evidence="1" id="KW-0812">Transmembrane</keyword>
<dbReference type="EMBL" id="CAEY01000421">
    <property type="status" value="NOT_ANNOTATED_CDS"/>
    <property type="molecule type" value="Genomic_DNA"/>
</dbReference>
<name>T1KS25_TETUR</name>
<dbReference type="Proteomes" id="UP000015104">
    <property type="component" value="Unassembled WGS sequence"/>
</dbReference>
<feature type="transmembrane region" description="Helical" evidence="1">
    <location>
        <begin position="333"/>
        <end position="355"/>
    </location>
</feature>
<accession>T1KS25</accession>
<evidence type="ECO:0008006" key="4">
    <source>
        <dbReference type="Google" id="ProtNLM"/>
    </source>
</evidence>
<dbReference type="AlphaFoldDB" id="T1KS25"/>
<dbReference type="HOGENOM" id="CLU_639895_0_0_1"/>
<keyword evidence="1" id="KW-1133">Transmembrane helix</keyword>
<keyword evidence="3" id="KW-1185">Reference proteome</keyword>
<keyword evidence="1" id="KW-0472">Membrane</keyword>
<dbReference type="EnsemblMetazoa" id="tetur19g01600.1">
    <property type="protein sequence ID" value="tetur19g01600.1"/>
    <property type="gene ID" value="tetur19g01600"/>
</dbReference>
<reference evidence="2" key="2">
    <citation type="submission" date="2015-06" db="UniProtKB">
        <authorList>
            <consortium name="EnsemblMetazoa"/>
        </authorList>
    </citation>
    <scope>IDENTIFICATION</scope>
</reference>
<organism evidence="2 3">
    <name type="scientific">Tetranychus urticae</name>
    <name type="common">Two-spotted spider mite</name>
    <dbReference type="NCBI Taxonomy" id="32264"/>
    <lineage>
        <taxon>Eukaryota</taxon>
        <taxon>Metazoa</taxon>
        <taxon>Ecdysozoa</taxon>
        <taxon>Arthropoda</taxon>
        <taxon>Chelicerata</taxon>
        <taxon>Arachnida</taxon>
        <taxon>Acari</taxon>
        <taxon>Acariformes</taxon>
        <taxon>Trombidiformes</taxon>
        <taxon>Prostigmata</taxon>
        <taxon>Eleutherengona</taxon>
        <taxon>Raphignathae</taxon>
        <taxon>Tetranychoidea</taxon>
        <taxon>Tetranychidae</taxon>
        <taxon>Tetranychus</taxon>
    </lineage>
</organism>